<evidence type="ECO:0000313" key="3">
    <source>
        <dbReference type="Proteomes" id="UP001527925"/>
    </source>
</evidence>
<accession>A0ABR4NHZ2</accession>
<dbReference type="Proteomes" id="UP001527925">
    <property type="component" value="Unassembled WGS sequence"/>
</dbReference>
<evidence type="ECO:0000256" key="1">
    <source>
        <dbReference type="SAM" id="Phobius"/>
    </source>
</evidence>
<keyword evidence="1" id="KW-0472">Membrane</keyword>
<sequence length="222" mass="24492">MTTAAPKPDDKKLDLARVTDTEHFLVYTKAVPYPRLSASVSEVRFLIRLLQAICSIASLVGMWIATYKSSFTSATQGASGLNAACFTSISSTFVALSCMFMYAFPATLGVPPHRHWCFSRVEVCIDLVWTIMWFATSIRLAVYGRCPQEAIIQIANGQFIVVDESMSSCFAWPFSTAAGFCAGALMFLILCMGIADLQRQARLVSAESHTHIMFARGNWRTT</sequence>
<evidence type="ECO:0008006" key="4">
    <source>
        <dbReference type="Google" id="ProtNLM"/>
    </source>
</evidence>
<protein>
    <recommendedName>
        <fullName evidence="4">MARVEL domain-containing protein</fullName>
    </recommendedName>
</protein>
<feature type="transmembrane region" description="Helical" evidence="1">
    <location>
        <begin position="79"/>
        <end position="104"/>
    </location>
</feature>
<keyword evidence="1" id="KW-0812">Transmembrane</keyword>
<feature type="transmembrane region" description="Helical" evidence="1">
    <location>
        <begin position="45"/>
        <end position="67"/>
    </location>
</feature>
<dbReference type="EMBL" id="JADGIZ020000004">
    <property type="protein sequence ID" value="KAL2919080.1"/>
    <property type="molecule type" value="Genomic_DNA"/>
</dbReference>
<reference evidence="2 3" key="1">
    <citation type="submission" date="2023-09" db="EMBL/GenBank/DDBJ databases">
        <title>Pangenome analysis of Batrachochytrium dendrobatidis and related Chytrids.</title>
        <authorList>
            <person name="Yacoub M.N."/>
            <person name="Stajich J.E."/>
            <person name="James T.Y."/>
        </authorList>
    </citation>
    <scope>NUCLEOTIDE SEQUENCE [LARGE SCALE GENOMIC DNA]</scope>
    <source>
        <strain evidence="2 3">JEL0888</strain>
    </source>
</reference>
<name>A0ABR4NHZ2_9FUNG</name>
<comment type="caution">
    <text evidence="2">The sequence shown here is derived from an EMBL/GenBank/DDBJ whole genome shotgun (WGS) entry which is preliminary data.</text>
</comment>
<keyword evidence="3" id="KW-1185">Reference proteome</keyword>
<keyword evidence="1" id="KW-1133">Transmembrane helix</keyword>
<organism evidence="2 3">
    <name type="scientific">Polyrhizophydium stewartii</name>
    <dbReference type="NCBI Taxonomy" id="2732419"/>
    <lineage>
        <taxon>Eukaryota</taxon>
        <taxon>Fungi</taxon>
        <taxon>Fungi incertae sedis</taxon>
        <taxon>Chytridiomycota</taxon>
        <taxon>Chytridiomycota incertae sedis</taxon>
        <taxon>Chytridiomycetes</taxon>
        <taxon>Rhizophydiales</taxon>
        <taxon>Rhizophydiales incertae sedis</taxon>
        <taxon>Polyrhizophydium</taxon>
    </lineage>
</organism>
<feature type="transmembrane region" description="Helical" evidence="1">
    <location>
        <begin position="170"/>
        <end position="195"/>
    </location>
</feature>
<proteinExistence type="predicted"/>
<gene>
    <name evidence="2" type="ORF">HK105_201350</name>
</gene>
<evidence type="ECO:0000313" key="2">
    <source>
        <dbReference type="EMBL" id="KAL2919080.1"/>
    </source>
</evidence>